<feature type="compositionally biased region" description="Basic residues" evidence="1">
    <location>
        <begin position="166"/>
        <end position="184"/>
    </location>
</feature>
<organism evidence="2 3">
    <name type="scientific">Phtheirospermum japonicum</name>
    <dbReference type="NCBI Taxonomy" id="374723"/>
    <lineage>
        <taxon>Eukaryota</taxon>
        <taxon>Viridiplantae</taxon>
        <taxon>Streptophyta</taxon>
        <taxon>Embryophyta</taxon>
        <taxon>Tracheophyta</taxon>
        <taxon>Spermatophyta</taxon>
        <taxon>Magnoliopsida</taxon>
        <taxon>eudicotyledons</taxon>
        <taxon>Gunneridae</taxon>
        <taxon>Pentapetalae</taxon>
        <taxon>asterids</taxon>
        <taxon>lamiids</taxon>
        <taxon>Lamiales</taxon>
        <taxon>Orobanchaceae</taxon>
        <taxon>Orobanchaceae incertae sedis</taxon>
        <taxon>Phtheirospermum</taxon>
    </lineage>
</organism>
<gene>
    <name evidence="2" type="ORF">PHJA_000262400</name>
</gene>
<sequence length="253" mass="30539">MAESESGGASGLTRRRRCSCTKDDFLPEESFQSWANYVSALKQTPARLADRFRTRSTVEAELEVKTSSEHELKKTLMWWEPDVVRHGRRHRRRDFRPHRERGESGCGPRRRAVVRHFGRQYPPRVRHRQRRRGPFLDVLLRHILQPQARKLPHPRPRLERQLQPPRPHRRRLHHCHRPNRRPQHQRLVPSQLHRLRRPPHHHRLHHRRGPHQGRPQKLQTLRPVRGPRHIQSLRYPILLLRRLRRGLHNGRGD</sequence>
<dbReference type="Proteomes" id="UP000653305">
    <property type="component" value="Unassembled WGS sequence"/>
</dbReference>
<feature type="compositionally biased region" description="Basic residues" evidence="1">
    <location>
        <begin position="193"/>
        <end position="211"/>
    </location>
</feature>
<dbReference type="OrthoDB" id="3900342at2759"/>
<evidence type="ECO:0000313" key="3">
    <source>
        <dbReference type="Proteomes" id="UP000653305"/>
    </source>
</evidence>
<comment type="caution">
    <text evidence="2">The sequence shown here is derived from an EMBL/GenBank/DDBJ whole genome shotgun (WGS) entry which is preliminary data.</text>
</comment>
<evidence type="ECO:0000256" key="1">
    <source>
        <dbReference type="SAM" id="MobiDB-lite"/>
    </source>
</evidence>
<feature type="region of interest" description="Disordered" evidence="1">
    <location>
        <begin position="146"/>
        <end position="219"/>
    </location>
</feature>
<name>A0A830BGP3_9LAMI</name>
<dbReference type="EMBL" id="BMAC01000027">
    <property type="protein sequence ID" value="GFP81191.1"/>
    <property type="molecule type" value="Genomic_DNA"/>
</dbReference>
<accession>A0A830BGP3</accession>
<reference evidence="2" key="1">
    <citation type="submission" date="2020-07" db="EMBL/GenBank/DDBJ databases">
        <title>Ethylene signaling mediates host invasion by parasitic plants.</title>
        <authorList>
            <person name="Yoshida S."/>
        </authorList>
    </citation>
    <scope>NUCLEOTIDE SEQUENCE</scope>
    <source>
        <strain evidence="2">Okayama</strain>
    </source>
</reference>
<proteinExistence type="predicted"/>
<protein>
    <submittedName>
        <fullName evidence="2">Cationic amino acid transporter 1</fullName>
    </submittedName>
</protein>
<dbReference type="AlphaFoldDB" id="A0A830BGP3"/>
<keyword evidence="3" id="KW-1185">Reference proteome</keyword>
<evidence type="ECO:0000313" key="2">
    <source>
        <dbReference type="EMBL" id="GFP81191.1"/>
    </source>
</evidence>